<protein>
    <submittedName>
        <fullName evidence="1">Uncharacterized protein</fullName>
    </submittedName>
</protein>
<accession>A0A6J4UHM4</accession>
<gene>
    <name evidence="1" type="ORF">AVDCRST_MAG33-899</name>
</gene>
<dbReference type="AlphaFoldDB" id="A0A6J4UHM4"/>
<proteinExistence type="predicted"/>
<sequence length="33" mass="3766">MDCCVVQQRLDLMGACKLDRLGADREDLKLPFL</sequence>
<evidence type="ECO:0000313" key="1">
    <source>
        <dbReference type="EMBL" id="CAA9551070.1"/>
    </source>
</evidence>
<reference evidence="1" key="1">
    <citation type="submission" date="2020-02" db="EMBL/GenBank/DDBJ databases">
        <authorList>
            <person name="Meier V. D."/>
        </authorList>
    </citation>
    <scope>NUCLEOTIDE SEQUENCE</scope>
    <source>
        <strain evidence="1">AVDCRST_MAG33</strain>
    </source>
</reference>
<name>A0A6J4UHM4_9BACT</name>
<feature type="non-terminal residue" evidence="1">
    <location>
        <position position="33"/>
    </location>
</feature>
<dbReference type="EMBL" id="CADCWK010000078">
    <property type="protein sequence ID" value="CAA9551070.1"/>
    <property type="molecule type" value="Genomic_DNA"/>
</dbReference>
<organism evidence="1">
    <name type="scientific">uncultured Thermomicrobiales bacterium</name>
    <dbReference type="NCBI Taxonomy" id="1645740"/>
    <lineage>
        <taxon>Bacteria</taxon>
        <taxon>Pseudomonadati</taxon>
        <taxon>Thermomicrobiota</taxon>
        <taxon>Thermomicrobia</taxon>
        <taxon>Thermomicrobiales</taxon>
        <taxon>environmental samples</taxon>
    </lineage>
</organism>